<accession>A0A0F9VMY1</accession>
<protein>
    <submittedName>
        <fullName evidence="1">Uncharacterized protein</fullName>
    </submittedName>
</protein>
<name>A0A0F9VMY1_9ZZZZ</name>
<comment type="caution">
    <text evidence="1">The sequence shown here is derived from an EMBL/GenBank/DDBJ whole genome shotgun (WGS) entry which is preliminary data.</text>
</comment>
<dbReference type="AlphaFoldDB" id="A0A0F9VMY1"/>
<evidence type="ECO:0000313" key="1">
    <source>
        <dbReference type="EMBL" id="KKN74811.1"/>
    </source>
</evidence>
<dbReference type="EMBL" id="LAZR01000320">
    <property type="protein sequence ID" value="KKN74811.1"/>
    <property type="molecule type" value="Genomic_DNA"/>
</dbReference>
<reference evidence="1" key="1">
    <citation type="journal article" date="2015" name="Nature">
        <title>Complex archaea that bridge the gap between prokaryotes and eukaryotes.</title>
        <authorList>
            <person name="Spang A."/>
            <person name="Saw J.H."/>
            <person name="Jorgensen S.L."/>
            <person name="Zaremba-Niedzwiedzka K."/>
            <person name="Martijn J."/>
            <person name="Lind A.E."/>
            <person name="van Eijk R."/>
            <person name="Schleper C."/>
            <person name="Guy L."/>
            <person name="Ettema T.J."/>
        </authorList>
    </citation>
    <scope>NUCLEOTIDE SEQUENCE</scope>
</reference>
<sequence>MTLIIILSVISLALSVMFAVALAAYLCERNAHAETLHRYKTAVEEWGNTLDEIESAWAAIEAVADQYDTQKADLAKQNWRWN</sequence>
<proteinExistence type="predicted"/>
<gene>
    <name evidence="1" type="ORF">LCGC14_0387040</name>
</gene>
<organism evidence="1">
    <name type="scientific">marine sediment metagenome</name>
    <dbReference type="NCBI Taxonomy" id="412755"/>
    <lineage>
        <taxon>unclassified sequences</taxon>
        <taxon>metagenomes</taxon>
        <taxon>ecological metagenomes</taxon>
    </lineage>
</organism>